<evidence type="ECO:0000313" key="6">
    <source>
        <dbReference type="Proteomes" id="UP000253065"/>
    </source>
</evidence>
<dbReference type="EMBL" id="QPJI01000004">
    <property type="protein sequence ID" value="RCW70902.1"/>
    <property type="molecule type" value="Genomic_DNA"/>
</dbReference>
<accession>A0A368UZF2</accession>
<keyword evidence="1" id="KW-1133">Transmembrane helix</keyword>
<proteinExistence type="predicted"/>
<comment type="caution">
    <text evidence="3">The sequence shown here is derived from an EMBL/GenBank/DDBJ whole genome shotgun (WGS) entry which is preliminary data.</text>
</comment>
<evidence type="ECO:0000313" key="7">
    <source>
        <dbReference type="Proteomes" id="UP000253647"/>
    </source>
</evidence>
<keyword evidence="1" id="KW-0812">Transmembrane</keyword>
<gene>
    <name evidence="3" type="ORF">DET51_10781</name>
    <name evidence="4" type="ORF">DET61_10460</name>
    <name evidence="2" type="ORF">DET64_10781</name>
</gene>
<dbReference type="RefSeq" id="WP_014422232.1">
    <property type="nucleotide sequence ID" value="NZ_CALIOX010000002.1"/>
</dbReference>
<feature type="transmembrane region" description="Helical" evidence="1">
    <location>
        <begin position="15"/>
        <end position="34"/>
    </location>
</feature>
<evidence type="ECO:0000313" key="2">
    <source>
        <dbReference type="EMBL" id="RBP72483.1"/>
    </source>
</evidence>
<dbReference type="EMBL" id="QPJB01000007">
    <property type="protein sequence ID" value="RCW33410.1"/>
    <property type="molecule type" value="Genomic_DNA"/>
</dbReference>
<dbReference type="EMBL" id="QNSA01000007">
    <property type="protein sequence ID" value="RBP72483.1"/>
    <property type="molecule type" value="Genomic_DNA"/>
</dbReference>
<keyword evidence="1" id="KW-0472">Membrane</keyword>
<evidence type="ECO:0000256" key="1">
    <source>
        <dbReference type="SAM" id="Phobius"/>
    </source>
</evidence>
<dbReference type="Proteomes" id="UP000252795">
    <property type="component" value="Unassembled WGS sequence"/>
</dbReference>
<dbReference type="AlphaFoldDB" id="A0A368UZF2"/>
<organism evidence="3 5">
    <name type="scientific">Marinobacter nauticus</name>
    <name type="common">Marinobacter hydrocarbonoclasticus</name>
    <name type="synonym">Marinobacter aquaeolei</name>
    <dbReference type="NCBI Taxonomy" id="2743"/>
    <lineage>
        <taxon>Bacteria</taxon>
        <taxon>Pseudomonadati</taxon>
        <taxon>Pseudomonadota</taxon>
        <taxon>Gammaproteobacteria</taxon>
        <taxon>Pseudomonadales</taxon>
        <taxon>Marinobacteraceae</taxon>
        <taxon>Marinobacter</taxon>
    </lineage>
</organism>
<dbReference type="Proteomes" id="UP000253065">
    <property type="component" value="Unassembled WGS sequence"/>
</dbReference>
<keyword evidence="6" id="KW-1185">Reference proteome</keyword>
<evidence type="ECO:0000313" key="5">
    <source>
        <dbReference type="Proteomes" id="UP000252795"/>
    </source>
</evidence>
<evidence type="ECO:0000313" key="4">
    <source>
        <dbReference type="EMBL" id="RCW70902.1"/>
    </source>
</evidence>
<reference evidence="5 7" key="1">
    <citation type="submission" date="2018-07" db="EMBL/GenBank/DDBJ databases">
        <title>Freshwater and sediment microbial communities from various areas in North America, analyzing microbe dynamics in response to fracking.</title>
        <authorList>
            <person name="Lamendella R."/>
        </authorList>
    </citation>
    <scope>NUCLEOTIDE SEQUENCE [LARGE SCALE GENOMIC DNA]</scope>
    <source>
        <strain evidence="4 7">105B</strain>
        <strain evidence="3 5">114E</strain>
        <strain evidence="2 6">114E_o</strain>
    </source>
</reference>
<dbReference type="Proteomes" id="UP000253647">
    <property type="component" value="Unassembled WGS sequence"/>
</dbReference>
<name>A0A368UZF2_MARNT</name>
<protein>
    <submittedName>
        <fullName evidence="3">Uncharacterized protein</fullName>
    </submittedName>
</protein>
<sequence length="220" mass="25207">MDTGLPGSILTSFDPPLMVALGAFVLALLSLILASRLRNKNQSQLSALRERSDTLWREMDDIRVSQFNRSDHSPSTSHSSLDQARYQTEMEAYQKTWPAIWLLHERLGQFLRTVETGESANDLRLEARNAALDARNHLNQHRPFCHETVDELLTRLIDVEIKAHLAACQYLDLVKEVRHGASDHDRRVLHDKFHSLHEGEARELLNHLVTTIRHRAIRSG</sequence>
<evidence type="ECO:0000313" key="3">
    <source>
        <dbReference type="EMBL" id="RCW33410.1"/>
    </source>
</evidence>
<dbReference type="GeneID" id="31822153"/>